<dbReference type="GO" id="GO:0046052">
    <property type="term" value="P:UTP catabolic process"/>
    <property type="evidence" value="ECO:0007669"/>
    <property type="project" value="TreeGrafter"/>
</dbReference>
<dbReference type="KEGG" id="kpf:IX53_03630"/>
<organism evidence="3 4">
    <name type="scientific">Kosmotoga pacifica</name>
    <dbReference type="NCBI Taxonomy" id="1330330"/>
    <lineage>
        <taxon>Bacteria</taxon>
        <taxon>Thermotogati</taxon>
        <taxon>Thermotogota</taxon>
        <taxon>Thermotogae</taxon>
        <taxon>Kosmotogales</taxon>
        <taxon>Kosmotogaceae</taxon>
        <taxon>Kosmotoga</taxon>
    </lineage>
</organism>
<evidence type="ECO:0000259" key="2">
    <source>
        <dbReference type="Pfam" id="PF03819"/>
    </source>
</evidence>
<reference evidence="3 4" key="1">
    <citation type="submission" date="2015-04" db="EMBL/GenBank/DDBJ databases">
        <title>Complete Genome Sequence of Kosmotoga pacifica SLHLJ1.</title>
        <authorList>
            <person name="Jiang L.J."/>
            <person name="Shao Z.Z."/>
            <person name="Jebbar M."/>
        </authorList>
    </citation>
    <scope>NUCLEOTIDE SEQUENCE [LARGE SCALE GENOMIC DNA]</scope>
    <source>
        <strain evidence="3 4">SLHLJ1</strain>
    </source>
</reference>
<evidence type="ECO:0000313" key="4">
    <source>
        <dbReference type="Proteomes" id="UP000035159"/>
    </source>
</evidence>
<dbReference type="STRING" id="1330330.IX53_03630"/>
<feature type="coiled-coil region" evidence="1">
    <location>
        <begin position="37"/>
        <end position="64"/>
    </location>
</feature>
<dbReference type="Proteomes" id="UP000035159">
    <property type="component" value="Chromosome"/>
</dbReference>
<gene>
    <name evidence="3" type="ORF">IX53_03630</name>
</gene>
<accession>A0A0G2Z9J5</accession>
<dbReference type="InterPro" id="IPR011551">
    <property type="entry name" value="NTP_PyrPHydrolase_MazG"/>
</dbReference>
<evidence type="ECO:0000256" key="1">
    <source>
        <dbReference type="SAM" id="Coils"/>
    </source>
</evidence>
<keyword evidence="4" id="KW-1185">Reference proteome</keyword>
<dbReference type="Gene3D" id="1.10.287.1080">
    <property type="entry name" value="MazG-like"/>
    <property type="match status" value="1"/>
</dbReference>
<dbReference type="AlphaFoldDB" id="A0A0G2Z9J5"/>
<dbReference type="PANTHER" id="PTHR30522">
    <property type="entry name" value="NUCLEOSIDE TRIPHOSPHATE PYROPHOSPHOHYDROLASE"/>
    <property type="match status" value="1"/>
</dbReference>
<evidence type="ECO:0000313" key="3">
    <source>
        <dbReference type="EMBL" id="AKI98232.1"/>
    </source>
</evidence>
<protein>
    <recommendedName>
        <fullName evidence="2">NTP pyrophosphohydrolase MazG-like domain-containing protein</fullName>
    </recommendedName>
</protein>
<sequence length="133" mass="15716">MDLANVVDILLENPVKEILKLQEIVERNMDRCPWGSQQTIEDALKELISEIEEFEAELDVKNWTKAFFEVGDIVYDALLLAWIYAREHDVTPDTILRKVNNKISKRKPWLFSETRISLEEAKKLWNYYKSLES</sequence>
<proteinExistence type="predicted"/>
<dbReference type="PATRIC" id="fig|1330330.3.peg.730"/>
<dbReference type="InterPro" id="IPR004518">
    <property type="entry name" value="MazG-like_dom"/>
</dbReference>
<dbReference type="GO" id="GO:0046081">
    <property type="term" value="P:dUTP catabolic process"/>
    <property type="evidence" value="ECO:0007669"/>
    <property type="project" value="TreeGrafter"/>
</dbReference>
<dbReference type="Pfam" id="PF03819">
    <property type="entry name" value="MazG"/>
    <property type="match status" value="1"/>
</dbReference>
<dbReference type="EMBL" id="CP011232">
    <property type="protein sequence ID" value="AKI98232.1"/>
    <property type="molecule type" value="Genomic_DNA"/>
</dbReference>
<dbReference type="GO" id="GO:0047429">
    <property type="term" value="F:nucleoside triphosphate diphosphatase activity"/>
    <property type="evidence" value="ECO:0007669"/>
    <property type="project" value="TreeGrafter"/>
</dbReference>
<dbReference type="SUPFAM" id="SSF101386">
    <property type="entry name" value="all-alpha NTP pyrophosphatases"/>
    <property type="match status" value="1"/>
</dbReference>
<dbReference type="GO" id="GO:0046061">
    <property type="term" value="P:dATP catabolic process"/>
    <property type="evidence" value="ECO:0007669"/>
    <property type="project" value="TreeGrafter"/>
</dbReference>
<dbReference type="GO" id="GO:0006203">
    <property type="term" value="P:dGTP catabolic process"/>
    <property type="evidence" value="ECO:0007669"/>
    <property type="project" value="TreeGrafter"/>
</dbReference>
<dbReference type="GO" id="GO:0046076">
    <property type="term" value="P:dTTP catabolic process"/>
    <property type="evidence" value="ECO:0007669"/>
    <property type="project" value="TreeGrafter"/>
</dbReference>
<keyword evidence="1" id="KW-0175">Coiled coil</keyword>
<feature type="domain" description="NTP pyrophosphohydrolase MazG-like" evidence="2">
    <location>
        <begin position="38"/>
        <end position="111"/>
    </location>
</feature>
<dbReference type="GO" id="GO:0046047">
    <property type="term" value="P:TTP catabolic process"/>
    <property type="evidence" value="ECO:0007669"/>
    <property type="project" value="TreeGrafter"/>
</dbReference>
<dbReference type="PANTHER" id="PTHR30522:SF0">
    <property type="entry name" value="NUCLEOSIDE TRIPHOSPHATE PYROPHOSPHOHYDROLASE"/>
    <property type="match status" value="1"/>
</dbReference>
<name>A0A0G2Z9J5_9BACT</name>